<comment type="similarity">
    <text evidence="2">Belongs to the CCDC90 family.</text>
</comment>
<comment type="subcellular location">
    <subcellularLocation>
        <location evidence="1">Mitochondrion membrane</location>
    </subcellularLocation>
</comment>
<dbReference type="EMBL" id="CACVKT020007820">
    <property type="protein sequence ID" value="CAC5411002.1"/>
    <property type="molecule type" value="Genomic_DNA"/>
</dbReference>
<keyword evidence="3" id="KW-0812">Transmembrane</keyword>
<protein>
    <submittedName>
        <fullName evidence="9">MCUR1</fullName>
    </submittedName>
</protein>
<dbReference type="GO" id="GO:0031966">
    <property type="term" value="C:mitochondrial membrane"/>
    <property type="evidence" value="ECO:0007669"/>
    <property type="project" value="UniProtKB-SubCell"/>
</dbReference>
<dbReference type="Proteomes" id="UP000507470">
    <property type="component" value="Unassembled WGS sequence"/>
</dbReference>
<keyword evidence="7" id="KW-0472">Membrane</keyword>
<keyword evidence="5" id="KW-0175">Coiled coil</keyword>
<feature type="region of interest" description="Disordered" evidence="8">
    <location>
        <begin position="125"/>
        <end position="171"/>
    </location>
</feature>
<organism evidence="9 10">
    <name type="scientific">Mytilus coruscus</name>
    <name type="common">Sea mussel</name>
    <dbReference type="NCBI Taxonomy" id="42192"/>
    <lineage>
        <taxon>Eukaryota</taxon>
        <taxon>Metazoa</taxon>
        <taxon>Spiralia</taxon>
        <taxon>Lophotrochozoa</taxon>
        <taxon>Mollusca</taxon>
        <taxon>Bivalvia</taxon>
        <taxon>Autobranchia</taxon>
        <taxon>Pteriomorphia</taxon>
        <taxon>Mytilida</taxon>
        <taxon>Mytiloidea</taxon>
        <taxon>Mytilidae</taxon>
        <taxon>Mytilinae</taxon>
        <taxon>Mytilus</taxon>
    </lineage>
</organism>
<accession>A0A6J8DTG8</accession>
<name>A0A6J8DTG8_MYTCO</name>
<evidence type="ECO:0000313" key="9">
    <source>
        <dbReference type="EMBL" id="CAC5411002.1"/>
    </source>
</evidence>
<evidence type="ECO:0000256" key="7">
    <source>
        <dbReference type="ARBA" id="ARBA00023136"/>
    </source>
</evidence>
<evidence type="ECO:0000256" key="6">
    <source>
        <dbReference type="ARBA" id="ARBA00023128"/>
    </source>
</evidence>
<dbReference type="AlphaFoldDB" id="A0A6J8DTG8"/>
<keyword evidence="4" id="KW-1133">Transmembrane helix</keyword>
<dbReference type="OrthoDB" id="889336at2759"/>
<dbReference type="Pfam" id="PF07798">
    <property type="entry name" value="CCDC90-like"/>
    <property type="match status" value="1"/>
</dbReference>
<evidence type="ECO:0000256" key="4">
    <source>
        <dbReference type="ARBA" id="ARBA00022989"/>
    </source>
</evidence>
<evidence type="ECO:0000256" key="5">
    <source>
        <dbReference type="ARBA" id="ARBA00023054"/>
    </source>
</evidence>
<keyword evidence="10" id="KW-1185">Reference proteome</keyword>
<feature type="compositionally biased region" description="Polar residues" evidence="8">
    <location>
        <begin position="125"/>
        <end position="149"/>
    </location>
</feature>
<dbReference type="PANTHER" id="PTHR14360:SF1">
    <property type="entry name" value="PROTEIN FMP32, MITOCHONDRIAL"/>
    <property type="match status" value="1"/>
</dbReference>
<proteinExistence type="inferred from homology"/>
<dbReference type="FunFam" id="1.20.5.340:FF:000015">
    <property type="entry name" value="Mitochondrial calcium uniporter regulator 1"/>
    <property type="match status" value="1"/>
</dbReference>
<evidence type="ECO:0000256" key="1">
    <source>
        <dbReference type="ARBA" id="ARBA00004325"/>
    </source>
</evidence>
<dbReference type="InterPro" id="IPR024461">
    <property type="entry name" value="CCDC90-like"/>
</dbReference>
<evidence type="ECO:0000256" key="8">
    <source>
        <dbReference type="SAM" id="MobiDB-lite"/>
    </source>
</evidence>
<reference evidence="9 10" key="1">
    <citation type="submission" date="2020-06" db="EMBL/GenBank/DDBJ databases">
        <authorList>
            <person name="Li R."/>
            <person name="Bekaert M."/>
        </authorList>
    </citation>
    <scope>NUCLEOTIDE SEQUENCE [LARGE SCALE GENOMIC DNA]</scope>
    <source>
        <strain evidence="10">wild</strain>
    </source>
</reference>
<evidence type="ECO:0000256" key="3">
    <source>
        <dbReference type="ARBA" id="ARBA00022692"/>
    </source>
</evidence>
<dbReference type="Gene3D" id="1.20.5.340">
    <property type="match status" value="1"/>
</dbReference>
<keyword evidence="6" id="KW-0496">Mitochondrion</keyword>
<evidence type="ECO:0000313" key="10">
    <source>
        <dbReference type="Proteomes" id="UP000507470"/>
    </source>
</evidence>
<dbReference type="PANTHER" id="PTHR14360">
    <property type="entry name" value="PROTEIN FMP32, MITOCHONDRIAL"/>
    <property type="match status" value="1"/>
</dbReference>
<gene>
    <name evidence="9" type="ORF">MCOR_44138</name>
</gene>
<evidence type="ECO:0000256" key="2">
    <source>
        <dbReference type="ARBA" id="ARBA00007224"/>
    </source>
</evidence>
<sequence>MLGRLSSQRLKHFIGERLLNSQNAIDLKSQHVSELHHIRHYVGRTSQNKSFIFLKLDSIIKRKLNDTRLISKRFNSQKSDPVDAKAIPISEPQTTSISETQTTIISEPQTLGSTTSISEPQTIASTTSISEPQTTASTAVKLSTPSGPTKVQARRDKSTTSSSSVQSDEWRSINPAATKEVKLFYFDTLSLANKFHSKGFTREQSVCMVEAFIEVLNTSIEHHTKNMVTKPQQEIMVQQLMAQIGAVKKDMVILEKSEFTMLRNENEMQTAEINQMKNYVTDEISKLKGHVKLDINLEKSRSMEAHAENEKQLQIVRNKIDTDVANLKTTYEQYRNDIIKNTVGTIVSCTLVALAAVRLMG</sequence>